<evidence type="ECO:0000313" key="2">
    <source>
        <dbReference type="EMBL" id="MBP2189745.1"/>
    </source>
</evidence>
<dbReference type="InterPro" id="IPR008972">
    <property type="entry name" value="Cupredoxin"/>
</dbReference>
<proteinExistence type="predicted"/>
<feature type="signal peptide" evidence="1">
    <location>
        <begin position="1"/>
        <end position="21"/>
    </location>
</feature>
<dbReference type="Proteomes" id="UP001519325">
    <property type="component" value="Unassembled WGS sequence"/>
</dbReference>
<evidence type="ECO:0000313" key="3">
    <source>
        <dbReference type="Proteomes" id="UP001519325"/>
    </source>
</evidence>
<feature type="chain" id="PRO_5045523241" evidence="1">
    <location>
        <begin position="22"/>
        <end position="123"/>
    </location>
</feature>
<dbReference type="EMBL" id="JAGGMR010000001">
    <property type="protein sequence ID" value="MBP2189745.1"/>
    <property type="molecule type" value="Genomic_DNA"/>
</dbReference>
<reference evidence="2 3" key="1">
    <citation type="submission" date="2021-03" db="EMBL/GenBank/DDBJ databases">
        <title>Sequencing the genomes of 1000 actinobacteria strains.</title>
        <authorList>
            <person name="Klenk H.-P."/>
        </authorList>
    </citation>
    <scope>NUCLEOTIDE SEQUENCE [LARGE SCALE GENOMIC DNA]</scope>
    <source>
        <strain evidence="2 3">DSM 45516</strain>
    </source>
</reference>
<organism evidence="2 3">
    <name type="scientific">Nocardia goodfellowii</name>
    <dbReference type="NCBI Taxonomy" id="882446"/>
    <lineage>
        <taxon>Bacteria</taxon>
        <taxon>Bacillati</taxon>
        <taxon>Actinomycetota</taxon>
        <taxon>Actinomycetes</taxon>
        <taxon>Mycobacteriales</taxon>
        <taxon>Nocardiaceae</taxon>
        <taxon>Nocardia</taxon>
    </lineage>
</organism>
<keyword evidence="3" id="KW-1185">Reference proteome</keyword>
<dbReference type="PROSITE" id="PS51257">
    <property type="entry name" value="PROKAR_LIPOPROTEIN"/>
    <property type="match status" value="1"/>
</dbReference>
<dbReference type="Gene3D" id="2.60.40.420">
    <property type="entry name" value="Cupredoxins - blue copper proteins"/>
    <property type="match status" value="1"/>
</dbReference>
<sequence length="123" mass="13079">MAAPRHRAALAATTLALAVTAACGKSEPSDPPPVPAPAPVPTMTLTIDKLGYSLAPPILPGAVVTVVNNDLVKHSITSRRTGFFDYEIPPKQTLTFTAPAESGVHPFYCKYHARMETALTVRQ</sequence>
<comment type="caution">
    <text evidence="2">The sequence shown here is derived from an EMBL/GenBank/DDBJ whole genome shotgun (WGS) entry which is preliminary data.</text>
</comment>
<gene>
    <name evidence="2" type="ORF">BJ987_002646</name>
</gene>
<dbReference type="SUPFAM" id="SSF49503">
    <property type="entry name" value="Cupredoxins"/>
    <property type="match status" value="1"/>
</dbReference>
<evidence type="ECO:0000256" key="1">
    <source>
        <dbReference type="SAM" id="SignalP"/>
    </source>
</evidence>
<protein>
    <submittedName>
        <fullName evidence="2">Plastocyanin</fullName>
    </submittedName>
</protein>
<keyword evidence="1" id="KW-0732">Signal</keyword>
<accession>A0ABS4QDH7</accession>
<dbReference type="RefSeq" id="WP_209888883.1">
    <property type="nucleotide sequence ID" value="NZ_JAGGMR010000001.1"/>
</dbReference>
<name>A0ABS4QDH7_9NOCA</name>